<protein>
    <submittedName>
        <fullName evidence="1">Uncharacterized protein</fullName>
    </submittedName>
</protein>
<dbReference type="AlphaFoldDB" id="A0A8J5RBL4"/>
<comment type="caution">
    <text evidence="1">The sequence shown here is derived from an EMBL/GenBank/DDBJ whole genome shotgun (WGS) entry which is preliminary data.</text>
</comment>
<dbReference type="Proteomes" id="UP000729402">
    <property type="component" value="Unassembled WGS sequence"/>
</dbReference>
<gene>
    <name evidence="1" type="ORF">GUJ93_ZPchr2171g28978</name>
</gene>
<proteinExistence type="predicted"/>
<sequence length="227" mass="25568">MVEEPRSEAPSSMDSQFEGALSRVIFYPNNTGKHSLRYNSMNQETTVRLINVKQYDKNAIKWGGNMAENLSSLRKRKTYLRKFVLTPQSSVACEPRVRQRAAEPRVEAVEFHLRLLCRIGRNLGSVRAAANRSSSIARHTSSASALHTLDFFAFMEPACSSELAGGRVAPWWLLRVAARVSTNQESQDLSILMGWNCGPRSSGPLRSVKMDPSVSRWDPHVYEPPFR</sequence>
<name>A0A8J5RBL4_ZIZPA</name>
<evidence type="ECO:0000313" key="2">
    <source>
        <dbReference type="Proteomes" id="UP000729402"/>
    </source>
</evidence>
<evidence type="ECO:0000313" key="1">
    <source>
        <dbReference type="EMBL" id="KAG8042968.1"/>
    </source>
</evidence>
<dbReference type="EMBL" id="JAAALK010001405">
    <property type="protein sequence ID" value="KAG8042968.1"/>
    <property type="molecule type" value="Genomic_DNA"/>
</dbReference>
<organism evidence="1 2">
    <name type="scientific">Zizania palustris</name>
    <name type="common">Northern wild rice</name>
    <dbReference type="NCBI Taxonomy" id="103762"/>
    <lineage>
        <taxon>Eukaryota</taxon>
        <taxon>Viridiplantae</taxon>
        <taxon>Streptophyta</taxon>
        <taxon>Embryophyta</taxon>
        <taxon>Tracheophyta</taxon>
        <taxon>Spermatophyta</taxon>
        <taxon>Magnoliopsida</taxon>
        <taxon>Liliopsida</taxon>
        <taxon>Poales</taxon>
        <taxon>Poaceae</taxon>
        <taxon>BOP clade</taxon>
        <taxon>Oryzoideae</taxon>
        <taxon>Oryzeae</taxon>
        <taxon>Zizaniinae</taxon>
        <taxon>Zizania</taxon>
    </lineage>
</organism>
<reference evidence="1" key="2">
    <citation type="submission" date="2021-02" db="EMBL/GenBank/DDBJ databases">
        <authorList>
            <person name="Kimball J.A."/>
            <person name="Haas M.W."/>
            <person name="Macchietto M."/>
            <person name="Kono T."/>
            <person name="Duquette J."/>
            <person name="Shao M."/>
        </authorList>
    </citation>
    <scope>NUCLEOTIDE SEQUENCE</scope>
    <source>
        <tissue evidence="1">Fresh leaf tissue</tissue>
    </source>
</reference>
<accession>A0A8J5RBL4</accession>
<reference evidence="1" key="1">
    <citation type="journal article" date="2021" name="bioRxiv">
        <title>Whole Genome Assembly and Annotation of Northern Wild Rice, Zizania palustris L., Supports a Whole Genome Duplication in the Zizania Genus.</title>
        <authorList>
            <person name="Haas M."/>
            <person name="Kono T."/>
            <person name="Macchietto M."/>
            <person name="Millas R."/>
            <person name="McGilp L."/>
            <person name="Shao M."/>
            <person name="Duquette J."/>
            <person name="Hirsch C.N."/>
            <person name="Kimball J."/>
        </authorList>
    </citation>
    <scope>NUCLEOTIDE SEQUENCE</scope>
    <source>
        <tissue evidence="1">Fresh leaf tissue</tissue>
    </source>
</reference>
<keyword evidence="2" id="KW-1185">Reference proteome</keyword>